<organism evidence="1 2">
    <name type="scientific">Winkia neuii</name>
    <dbReference type="NCBI Taxonomy" id="33007"/>
    <lineage>
        <taxon>Bacteria</taxon>
        <taxon>Bacillati</taxon>
        <taxon>Actinomycetota</taxon>
        <taxon>Actinomycetes</taxon>
        <taxon>Actinomycetales</taxon>
        <taxon>Actinomycetaceae</taxon>
        <taxon>Winkia</taxon>
    </lineage>
</organism>
<dbReference type="Proteomes" id="UP000235122">
    <property type="component" value="Unassembled WGS sequence"/>
</dbReference>
<reference evidence="1 2" key="1">
    <citation type="submission" date="2017-12" db="EMBL/GenBank/DDBJ databases">
        <title>Phylogenetic diversity of female urinary microbiome.</title>
        <authorList>
            <person name="Thomas-White K."/>
            <person name="Wolfe A.J."/>
        </authorList>
    </citation>
    <scope>NUCLEOTIDE SEQUENCE [LARGE SCALE GENOMIC DNA]</scope>
    <source>
        <strain evidence="1 2">UMB0402</strain>
    </source>
</reference>
<dbReference type="RefSeq" id="WP_070454662.1">
    <property type="nucleotide sequence ID" value="NZ_JASOXK010000001.1"/>
</dbReference>
<dbReference type="Pfam" id="PF20292">
    <property type="entry name" value="MC7"/>
    <property type="match status" value="1"/>
</dbReference>
<evidence type="ECO:0000313" key="2">
    <source>
        <dbReference type="Proteomes" id="UP000235122"/>
    </source>
</evidence>
<name>A0A2I1IPV6_9ACTO</name>
<dbReference type="InterPro" id="IPR046900">
    <property type="entry name" value="ABC-3C_MC7"/>
</dbReference>
<accession>A0A2I1IPV6</accession>
<dbReference type="EMBL" id="PKKO01000001">
    <property type="protein sequence ID" value="PKY73156.1"/>
    <property type="molecule type" value="Genomic_DNA"/>
</dbReference>
<evidence type="ECO:0000313" key="1">
    <source>
        <dbReference type="EMBL" id="PKY73156.1"/>
    </source>
</evidence>
<sequence length="72" mass="7906">MLLPNKLFAYQDTVLPLLPTILRLLDTPKTPNELAVTLAPVTTDPIRLIDALDCLYALGKVTLSEEGALERC</sequence>
<protein>
    <submittedName>
        <fullName evidence="1">Uncharacterized protein</fullName>
    </submittedName>
</protein>
<dbReference type="AlphaFoldDB" id="A0A2I1IPV6"/>
<gene>
    <name evidence="1" type="ORF">CYJ19_00775</name>
</gene>
<comment type="caution">
    <text evidence="1">The sequence shown here is derived from an EMBL/GenBank/DDBJ whole genome shotgun (WGS) entry which is preliminary data.</text>
</comment>
<proteinExistence type="predicted"/>
<keyword evidence="2" id="KW-1185">Reference proteome</keyword>